<organism evidence="2 3">
    <name type="scientific">Cellulomonas pakistanensis</name>
    <dbReference type="NCBI Taxonomy" id="992287"/>
    <lineage>
        <taxon>Bacteria</taxon>
        <taxon>Bacillati</taxon>
        <taxon>Actinomycetota</taxon>
        <taxon>Actinomycetes</taxon>
        <taxon>Micrococcales</taxon>
        <taxon>Cellulomonadaceae</taxon>
        <taxon>Cellulomonas</taxon>
    </lineage>
</organism>
<keyword evidence="1" id="KW-1133">Transmembrane helix</keyword>
<dbReference type="Proteomes" id="UP000642125">
    <property type="component" value="Unassembled WGS sequence"/>
</dbReference>
<dbReference type="InterPro" id="IPR012902">
    <property type="entry name" value="N_methyl_site"/>
</dbReference>
<dbReference type="NCBIfam" id="TIGR02532">
    <property type="entry name" value="IV_pilin_GFxxxE"/>
    <property type="match status" value="1"/>
</dbReference>
<keyword evidence="1" id="KW-0812">Transmembrane</keyword>
<dbReference type="GO" id="GO:0030246">
    <property type="term" value="F:carbohydrate binding"/>
    <property type="evidence" value="ECO:0007669"/>
    <property type="project" value="InterPro"/>
</dbReference>
<name>A0A919PBB6_9CELL</name>
<proteinExistence type="predicted"/>
<feature type="transmembrane region" description="Helical" evidence="1">
    <location>
        <begin position="20"/>
        <end position="41"/>
    </location>
</feature>
<comment type="caution">
    <text evidence="2">The sequence shown here is derived from an EMBL/GenBank/DDBJ whole genome shotgun (WGS) entry which is preliminary data.</text>
</comment>
<accession>A0A919PBB6</accession>
<dbReference type="SUPFAM" id="SSF49452">
    <property type="entry name" value="Starch-binding domain-like"/>
    <property type="match status" value="1"/>
</dbReference>
<reference evidence="2" key="1">
    <citation type="submission" date="2021-01" db="EMBL/GenBank/DDBJ databases">
        <title>Whole genome shotgun sequence of Cellulomonas pakistanensis NBRC 110800.</title>
        <authorList>
            <person name="Komaki H."/>
            <person name="Tamura T."/>
        </authorList>
    </citation>
    <scope>NUCLEOTIDE SEQUENCE</scope>
    <source>
        <strain evidence="2">NBRC 110800</strain>
    </source>
</reference>
<dbReference type="Gene3D" id="2.60.40.1120">
    <property type="entry name" value="Carboxypeptidase-like, regulatory domain"/>
    <property type="match status" value="1"/>
</dbReference>
<sequence length="458" mass="47395">MIARIRQRLRQHDDAGVTLVEVIVAMMIFALVSTGFVYTMLSVLSLTRDSRSRGVAANLAAEEIDLARDAEDLFDLVDESRAVELNGDTFQVVRRASWVTDPDEEFSCGGAGGLGGGDSGQLRYKRISVEVTWGGMRSGTEPVRSTTVINPDQRLNDPNLGTIIVSVLDGAGLGSQGISIGASPSVGSVISATDAQGCTYVLKVPPDDYTISVSRSGYIDSSQNTTSSQAVTVVGGQSATVGFQYDRAATFTTTLAANAPAGTAVRVPTNLQTTFANTYGTFGRTPSSGGGTLTQRFPLHPFSSGYEVFAGTCVAADPLQWPEEVVGSQTFRADRQPAVAATPGGAASTGVAMGIVTVRGGSSSVSHLKAVSVNPTTPGLPGCASTQTLAFGDVIRTGSGTIALPYGTWQLYRGGSGAQNTPVPAADIQPTVPAKPERTTVAPDGKVTLDPRVAVVAP</sequence>
<evidence type="ECO:0000256" key="1">
    <source>
        <dbReference type="SAM" id="Phobius"/>
    </source>
</evidence>
<dbReference type="Pfam" id="PF07963">
    <property type="entry name" value="N_methyl"/>
    <property type="match status" value="1"/>
</dbReference>
<keyword evidence="3" id="KW-1185">Reference proteome</keyword>
<evidence type="ECO:0000313" key="3">
    <source>
        <dbReference type="Proteomes" id="UP000642125"/>
    </source>
</evidence>
<protein>
    <recommendedName>
        <fullName evidence="4">Prepilin-type N-terminal cleavage/methylation domain-containing protein</fullName>
    </recommendedName>
</protein>
<evidence type="ECO:0000313" key="2">
    <source>
        <dbReference type="EMBL" id="GIG35117.1"/>
    </source>
</evidence>
<dbReference type="InterPro" id="IPR013784">
    <property type="entry name" value="Carb-bd-like_fold"/>
</dbReference>
<evidence type="ECO:0008006" key="4">
    <source>
        <dbReference type="Google" id="ProtNLM"/>
    </source>
</evidence>
<dbReference type="AlphaFoldDB" id="A0A919PBB6"/>
<keyword evidence="1" id="KW-0472">Membrane</keyword>
<dbReference type="PROSITE" id="PS00409">
    <property type="entry name" value="PROKAR_NTER_METHYL"/>
    <property type="match status" value="1"/>
</dbReference>
<dbReference type="RefSeq" id="WP_203667139.1">
    <property type="nucleotide sequence ID" value="NZ_BONO01000002.1"/>
</dbReference>
<dbReference type="EMBL" id="BONO01000002">
    <property type="protein sequence ID" value="GIG35117.1"/>
    <property type="molecule type" value="Genomic_DNA"/>
</dbReference>
<gene>
    <name evidence="2" type="ORF">Cpa01nite_04980</name>
</gene>